<keyword evidence="14" id="KW-1185">Reference proteome</keyword>
<dbReference type="GO" id="GO:0047769">
    <property type="term" value="F:arogenate dehydratase activity"/>
    <property type="evidence" value="ECO:0007669"/>
    <property type="project" value="UniProtKB-EC"/>
</dbReference>
<evidence type="ECO:0000313" key="14">
    <source>
        <dbReference type="Proteomes" id="UP001222027"/>
    </source>
</evidence>
<accession>A0AAV8RDD4</accession>
<comment type="subcellular location">
    <subcellularLocation>
        <location evidence="1">Plastid</location>
        <location evidence="1">Chloroplast stroma</location>
    </subcellularLocation>
</comment>
<dbReference type="AlphaFoldDB" id="A0AAV8RDD4"/>
<dbReference type="EMBL" id="JAQQAF010000004">
    <property type="protein sequence ID" value="KAJ8493381.1"/>
    <property type="molecule type" value="Genomic_DNA"/>
</dbReference>
<dbReference type="FunFam" id="3.40.190.10:FF:000028">
    <property type="entry name" value="Arogenate dehydratase"/>
    <property type="match status" value="1"/>
</dbReference>
<name>A0AAV8RDD4_ENSVE</name>
<comment type="pathway">
    <text evidence="2">Amino-acid biosynthesis; L-phenylalanine biosynthesis; L-phenylalanine from L-arogenate: step 1/1.</text>
</comment>
<dbReference type="EC" id="4.2.1.91" evidence="3"/>
<feature type="compositionally biased region" description="Basic residues" evidence="11">
    <location>
        <begin position="229"/>
        <end position="240"/>
    </location>
</feature>
<dbReference type="Pfam" id="PF00800">
    <property type="entry name" value="PDT"/>
    <property type="match status" value="1"/>
</dbReference>
<protein>
    <recommendedName>
        <fullName evidence="3">arogenate dehydratase</fullName>
        <ecNumber evidence="3">4.2.1.91</ecNumber>
    </recommendedName>
</protein>
<keyword evidence="10" id="KW-0456">Lyase</keyword>
<keyword evidence="8" id="KW-0057">Aromatic amino acid biosynthesis</keyword>
<dbReference type="FunFam" id="3.40.190.10:FF:000031">
    <property type="entry name" value="Arogenate dehydratase"/>
    <property type="match status" value="1"/>
</dbReference>
<comment type="caution">
    <text evidence="13">The sequence shown here is derived from an EMBL/GenBank/DDBJ whole genome shotgun (WGS) entry which is preliminary data.</text>
</comment>
<dbReference type="InterPro" id="IPR018528">
    <property type="entry name" value="Preph_deHydtase_CS"/>
</dbReference>
<dbReference type="PROSITE" id="PS00857">
    <property type="entry name" value="PREPHENATE_DEHYDR_1"/>
    <property type="match status" value="1"/>
</dbReference>
<dbReference type="CDD" id="cd13631">
    <property type="entry name" value="PBP2_Ct-PDT_like"/>
    <property type="match status" value="1"/>
</dbReference>
<feature type="domain" description="Prephenate dehydratase" evidence="12">
    <location>
        <begin position="7"/>
        <end position="185"/>
    </location>
</feature>
<proteinExistence type="predicted"/>
<evidence type="ECO:0000256" key="1">
    <source>
        <dbReference type="ARBA" id="ARBA00004470"/>
    </source>
</evidence>
<evidence type="ECO:0000256" key="2">
    <source>
        <dbReference type="ARBA" id="ARBA00004929"/>
    </source>
</evidence>
<evidence type="ECO:0000256" key="4">
    <source>
        <dbReference type="ARBA" id="ARBA00022528"/>
    </source>
</evidence>
<dbReference type="Proteomes" id="UP001222027">
    <property type="component" value="Unassembled WGS sequence"/>
</dbReference>
<dbReference type="PANTHER" id="PTHR21022:SF19">
    <property type="entry name" value="PREPHENATE DEHYDRATASE-RELATED"/>
    <property type="match status" value="1"/>
</dbReference>
<dbReference type="GO" id="GO:0009094">
    <property type="term" value="P:L-phenylalanine biosynthetic process"/>
    <property type="evidence" value="ECO:0007669"/>
    <property type="project" value="UniProtKB-KW"/>
</dbReference>
<dbReference type="PANTHER" id="PTHR21022">
    <property type="entry name" value="PREPHENATE DEHYDRATASE P PROTEIN"/>
    <property type="match status" value="1"/>
</dbReference>
<feature type="region of interest" description="Disordered" evidence="11">
    <location>
        <begin position="216"/>
        <end position="276"/>
    </location>
</feature>
<dbReference type="GO" id="GO:0009570">
    <property type="term" value="C:chloroplast stroma"/>
    <property type="evidence" value="ECO:0007669"/>
    <property type="project" value="UniProtKB-SubCell"/>
</dbReference>
<keyword evidence="6" id="KW-0934">Plastid</keyword>
<evidence type="ECO:0000313" key="13">
    <source>
        <dbReference type="EMBL" id="KAJ8493381.1"/>
    </source>
</evidence>
<keyword evidence="4" id="KW-0150">Chloroplast</keyword>
<keyword evidence="7" id="KW-0809">Transit peptide</keyword>
<keyword evidence="5" id="KW-0028">Amino-acid biosynthesis</keyword>
<evidence type="ECO:0000256" key="8">
    <source>
        <dbReference type="ARBA" id="ARBA00023141"/>
    </source>
</evidence>
<evidence type="ECO:0000256" key="7">
    <source>
        <dbReference type="ARBA" id="ARBA00022946"/>
    </source>
</evidence>
<reference evidence="13 14" key="1">
    <citation type="submission" date="2022-12" db="EMBL/GenBank/DDBJ databases">
        <title>Chromosome-scale assembly of the Ensete ventricosum genome.</title>
        <authorList>
            <person name="Dussert Y."/>
            <person name="Stocks J."/>
            <person name="Wendawek A."/>
            <person name="Woldeyes F."/>
            <person name="Nichols R.A."/>
            <person name="Borrell J.S."/>
        </authorList>
    </citation>
    <scope>NUCLEOTIDE SEQUENCE [LARGE SCALE GENOMIC DNA]</scope>
    <source>
        <strain evidence="14">cv. Maze</strain>
        <tissue evidence="13">Seeds</tissue>
    </source>
</reference>
<evidence type="ECO:0000259" key="12">
    <source>
        <dbReference type="PROSITE" id="PS51171"/>
    </source>
</evidence>
<evidence type="ECO:0000256" key="6">
    <source>
        <dbReference type="ARBA" id="ARBA00022640"/>
    </source>
</evidence>
<evidence type="ECO:0000256" key="11">
    <source>
        <dbReference type="SAM" id="MobiDB-lite"/>
    </source>
</evidence>
<keyword evidence="9" id="KW-0584">Phenylalanine biosynthesis</keyword>
<dbReference type="Gene3D" id="3.40.190.10">
    <property type="entry name" value="Periplasmic binding protein-like II"/>
    <property type="match status" value="2"/>
</dbReference>
<dbReference type="GO" id="GO:0004664">
    <property type="term" value="F:prephenate dehydratase activity"/>
    <property type="evidence" value="ECO:0007669"/>
    <property type="project" value="InterPro"/>
</dbReference>
<gene>
    <name evidence="13" type="ORF">OPV22_015102</name>
</gene>
<feature type="compositionally biased region" description="Basic and acidic residues" evidence="11">
    <location>
        <begin position="255"/>
        <end position="266"/>
    </location>
</feature>
<organism evidence="13 14">
    <name type="scientific">Ensete ventricosum</name>
    <name type="common">Abyssinian banana</name>
    <name type="synonym">Musa ensete</name>
    <dbReference type="NCBI Taxonomy" id="4639"/>
    <lineage>
        <taxon>Eukaryota</taxon>
        <taxon>Viridiplantae</taxon>
        <taxon>Streptophyta</taxon>
        <taxon>Embryophyta</taxon>
        <taxon>Tracheophyta</taxon>
        <taxon>Spermatophyta</taxon>
        <taxon>Magnoliopsida</taxon>
        <taxon>Liliopsida</taxon>
        <taxon>Zingiberales</taxon>
        <taxon>Musaceae</taxon>
        <taxon>Ensete</taxon>
    </lineage>
</organism>
<dbReference type="SUPFAM" id="SSF53850">
    <property type="entry name" value="Periplasmic binding protein-like II"/>
    <property type="match status" value="1"/>
</dbReference>
<dbReference type="InterPro" id="IPR001086">
    <property type="entry name" value="Preph_deHydtase"/>
</dbReference>
<sequence>MHGSRLRVAYQGVPGAYSESAAGKAYPNCEAIPCDQFEVAFQAVELLWIADRAVLPIENSLGGSIYRNYDLLLRRRLHIVGEVQLPVHHCLLALPGVRKEYLSRVMSHPQALAQCELTLTRLGLNVTREAFDDTAGAAEHVASKGLRDTAAIASARAAELYGLQVLADGIQDDGSNVTRFVMLAREPIIPRTDRPFKASIVYLRALQGALGLLLPQHLPDQDREPPPPPRRRRQRRHRQALRVYVLHRLPGVHGGDPRPERPRGDPGVHLLPPPSR</sequence>
<evidence type="ECO:0000256" key="3">
    <source>
        <dbReference type="ARBA" id="ARBA00013259"/>
    </source>
</evidence>
<evidence type="ECO:0000256" key="10">
    <source>
        <dbReference type="ARBA" id="ARBA00023239"/>
    </source>
</evidence>
<dbReference type="PROSITE" id="PS51171">
    <property type="entry name" value="PREPHENATE_DEHYDR_3"/>
    <property type="match status" value="1"/>
</dbReference>
<evidence type="ECO:0000256" key="5">
    <source>
        <dbReference type="ARBA" id="ARBA00022605"/>
    </source>
</evidence>
<evidence type="ECO:0000256" key="9">
    <source>
        <dbReference type="ARBA" id="ARBA00023222"/>
    </source>
</evidence>